<dbReference type="InterPro" id="IPR047057">
    <property type="entry name" value="MerR_fam"/>
</dbReference>
<sequence length="311" mass="34653">MSDKANPPGDTPRYPIREVSRLTGVNSVTLRAWERRYGLLRPHRTPKGHRLYAREDIERVERILQWLHRGVPVSQVRELLEQPDAPASARPGVDDWASQRQQLITAIEALDAVRLDDLFNQVLALYPAHVCIEKLWQPVINHLEERWDDRLGAALQRRALEAFLRTRIGTRLYHANPQAGPLRVLIAPLPETDGPLWSLLAALLLSEQGHRVQLLDAPLSPQELTLAVERLGADALLLTSGKAEKPDLVKRQLPRLADQLGVPLALCGPVARIRAADLEDTRVAALGDDLPAAASHLNALLAETASDRDQR</sequence>
<dbReference type="GO" id="GO:0003700">
    <property type="term" value="F:DNA-binding transcription factor activity"/>
    <property type="evidence" value="ECO:0007669"/>
    <property type="project" value="InterPro"/>
</dbReference>
<dbReference type="Gene3D" id="1.10.1660.10">
    <property type="match status" value="1"/>
</dbReference>
<evidence type="ECO:0000256" key="1">
    <source>
        <dbReference type="ARBA" id="ARBA00023015"/>
    </source>
</evidence>
<dbReference type="PROSITE" id="PS50937">
    <property type="entry name" value="HTH_MERR_2"/>
    <property type="match status" value="1"/>
</dbReference>
<protein>
    <submittedName>
        <fullName evidence="6">Transcriptional regulator, MerR family</fullName>
    </submittedName>
</protein>
<evidence type="ECO:0000259" key="5">
    <source>
        <dbReference type="PROSITE" id="PS51332"/>
    </source>
</evidence>
<dbReference type="GO" id="GO:0046872">
    <property type="term" value="F:metal ion binding"/>
    <property type="evidence" value="ECO:0007669"/>
    <property type="project" value="InterPro"/>
</dbReference>
<dbReference type="AlphaFoldDB" id="A0A1M6ZR30"/>
<dbReference type="Proteomes" id="UP000184248">
    <property type="component" value="Unassembled WGS sequence"/>
</dbReference>
<dbReference type="GO" id="GO:0031419">
    <property type="term" value="F:cobalamin binding"/>
    <property type="evidence" value="ECO:0007669"/>
    <property type="project" value="InterPro"/>
</dbReference>
<feature type="domain" description="HTH merR-type" evidence="4">
    <location>
        <begin position="13"/>
        <end position="82"/>
    </location>
</feature>
<gene>
    <name evidence="6" type="ORF">SAMN05192556_11158</name>
</gene>
<dbReference type="GO" id="GO:0003677">
    <property type="term" value="F:DNA binding"/>
    <property type="evidence" value="ECO:0007669"/>
    <property type="project" value="UniProtKB-KW"/>
</dbReference>
<dbReference type="OrthoDB" id="9800334at2"/>
<evidence type="ECO:0000256" key="3">
    <source>
        <dbReference type="ARBA" id="ARBA00023163"/>
    </source>
</evidence>
<organism evidence="6 7">
    <name type="scientific">Halomonas caseinilytica</name>
    <dbReference type="NCBI Taxonomy" id="438744"/>
    <lineage>
        <taxon>Bacteria</taxon>
        <taxon>Pseudomonadati</taxon>
        <taxon>Pseudomonadota</taxon>
        <taxon>Gammaproteobacteria</taxon>
        <taxon>Oceanospirillales</taxon>
        <taxon>Halomonadaceae</taxon>
        <taxon>Halomonas</taxon>
    </lineage>
</organism>
<dbReference type="InterPro" id="IPR000551">
    <property type="entry name" value="MerR-type_HTH_dom"/>
</dbReference>
<evidence type="ECO:0000256" key="2">
    <source>
        <dbReference type="ARBA" id="ARBA00023125"/>
    </source>
</evidence>
<name>A0A1M6ZR30_9GAMM</name>
<accession>A0A1M6ZR30</accession>
<dbReference type="SUPFAM" id="SSF46955">
    <property type="entry name" value="Putative DNA-binding domain"/>
    <property type="match status" value="1"/>
</dbReference>
<proteinExistence type="predicted"/>
<dbReference type="EMBL" id="FRAL01000011">
    <property type="protein sequence ID" value="SHL32927.1"/>
    <property type="molecule type" value="Genomic_DNA"/>
</dbReference>
<dbReference type="CDD" id="cd01104">
    <property type="entry name" value="HTH_MlrA-CarA"/>
    <property type="match status" value="1"/>
</dbReference>
<keyword evidence="3" id="KW-0804">Transcription</keyword>
<dbReference type="PROSITE" id="PS51332">
    <property type="entry name" value="B12_BINDING"/>
    <property type="match status" value="1"/>
</dbReference>
<dbReference type="InterPro" id="IPR009061">
    <property type="entry name" value="DNA-bd_dom_put_sf"/>
</dbReference>
<dbReference type="RefSeq" id="WP_064700160.1">
    <property type="nucleotide sequence ID" value="NZ_BDEO01000010.1"/>
</dbReference>
<keyword evidence="7" id="KW-1185">Reference proteome</keyword>
<dbReference type="SMART" id="SM00422">
    <property type="entry name" value="HTH_MERR"/>
    <property type="match status" value="1"/>
</dbReference>
<dbReference type="PANTHER" id="PTHR30204:SF67">
    <property type="entry name" value="HTH-TYPE TRANSCRIPTIONAL REGULATOR MLRA-RELATED"/>
    <property type="match status" value="1"/>
</dbReference>
<feature type="domain" description="B12-binding" evidence="5">
    <location>
        <begin position="181"/>
        <end position="311"/>
    </location>
</feature>
<dbReference type="Pfam" id="PF13411">
    <property type="entry name" value="MerR_1"/>
    <property type="match status" value="1"/>
</dbReference>
<dbReference type="InterPro" id="IPR006158">
    <property type="entry name" value="Cobalamin-bd"/>
</dbReference>
<reference evidence="7" key="1">
    <citation type="submission" date="2016-11" db="EMBL/GenBank/DDBJ databases">
        <authorList>
            <person name="Varghese N."/>
            <person name="Submissions S."/>
        </authorList>
    </citation>
    <scope>NUCLEOTIDE SEQUENCE [LARGE SCALE GENOMIC DNA]</scope>
    <source>
        <strain evidence="7">ALO Sharm</strain>
    </source>
</reference>
<evidence type="ECO:0000259" key="4">
    <source>
        <dbReference type="PROSITE" id="PS50937"/>
    </source>
</evidence>
<dbReference type="PANTHER" id="PTHR30204">
    <property type="entry name" value="REDOX-CYCLING DRUG-SENSING TRANSCRIPTIONAL ACTIVATOR SOXR"/>
    <property type="match status" value="1"/>
</dbReference>
<evidence type="ECO:0000313" key="6">
    <source>
        <dbReference type="EMBL" id="SHL32927.1"/>
    </source>
</evidence>
<evidence type="ECO:0000313" key="7">
    <source>
        <dbReference type="Proteomes" id="UP000184248"/>
    </source>
</evidence>
<keyword evidence="2" id="KW-0238">DNA-binding</keyword>
<keyword evidence="1" id="KW-0805">Transcription regulation</keyword>